<reference evidence="1" key="1">
    <citation type="submission" date="2021-01" db="EMBL/GenBank/DDBJ databases">
        <title>Whole genome shotgun sequence of Actinocatenispora rupis NBRC 107355.</title>
        <authorList>
            <person name="Komaki H."/>
            <person name="Tamura T."/>
        </authorList>
    </citation>
    <scope>NUCLEOTIDE SEQUENCE</scope>
    <source>
        <strain evidence="1">NBRC 107355</strain>
    </source>
</reference>
<accession>A0A8J3J8N6</accession>
<dbReference type="EMBL" id="BOMB01000012">
    <property type="protein sequence ID" value="GID11413.1"/>
    <property type="molecule type" value="Genomic_DNA"/>
</dbReference>
<proteinExistence type="predicted"/>
<organism evidence="1 2">
    <name type="scientific">Actinocatenispora rupis</name>
    <dbReference type="NCBI Taxonomy" id="519421"/>
    <lineage>
        <taxon>Bacteria</taxon>
        <taxon>Bacillati</taxon>
        <taxon>Actinomycetota</taxon>
        <taxon>Actinomycetes</taxon>
        <taxon>Micromonosporales</taxon>
        <taxon>Micromonosporaceae</taxon>
        <taxon>Actinocatenispora</taxon>
    </lineage>
</organism>
<dbReference type="Proteomes" id="UP000612808">
    <property type="component" value="Unassembled WGS sequence"/>
</dbReference>
<keyword evidence="2" id="KW-1185">Reference proteome</keyword>
<comment type="caution">
    <text evidence="1">The sequence shown here is derived from an EMBL/GenBank/DDBJ whole genome shotgun (WGS) entry which is preliminary data.</text>
</comment>
<dbReference type="RefSeq" id="WP_203657408.1">
    <property type="nucleotide sequence ID" value="NZ_BAAAZM010000006.1"/>
</dbReference>
<sequence length="352" mass="37928">MAVPFDAGRSRHPSVRRIAVLLAVLAATLTGCGTDDPGRRAPAGAYDHAPAREVSTATPIPSHGPAREVTKVLTGAGWFCAQVRSNADGSALWCRTARRDGIDTVDVQQAHLLLDRRGRLAWAAFPPPDDARDPAPYVVAAAAALSPVWPGAAERARREIDDLDRDQAAKPVPQRTEVPRTTWHDDHARYAYSVLDGLVAAARDTSVRRWPFGAEHYGTRMSDAVADLRAGGYDCAYPPQTSCNRTQSNGYFRVTLRGERIVTAAFGIGTLMEHGRQNHPLTQEFPRGLTFLTPAVRAPVTAQLERCRRTGTSFAGIVAGTVVVVDVRRAPAHSDDFAGYADVRIGTPLPGA</sequence>
<evidence type="ECO:0000313" key="1">
    <source>
        <dbReference type="EMBL" id="GID11413.1"/>
    </source>
</evidence>
<gene>
    <name evidence="1" type="ORF">Aru02nite_23020</name>
</gene>
<protein>
    <submittedName>
        <fullName evidence="1">Uncharacterized protein</fullName>
    </submittedName>
</protein>
<evidence type="ECO:0000313" key="2">
    <source>
        <dbReference type="Proteomes" id="UP000612808"/>
    </source>
</evidence>
<name>A0A8J3J8N6_9ACTN</name>
<dbReference type="AlphaFoldDB" id="A0A8J3J8N6"/>